<organism evidence="1 2">
    <name type="scientific">Alsobacter ponti</name>
    <dbReference type="NCBI Taxonomy" id="2962936"/>
    <lineage>
        <taxon>Bacteria</taxon>
        <taxon>Pseudomonadati</taxon>
        <taxon>Pseudomonadota</taxon>
        <taxon>Alphaproteobacteria</taxon>
        <taxon>Hyphomicrobiales</taxon>
        <taxon>Alsobacteraceae</taxon>
        <taxon>Alsobacter</taxon>
    </lineage>
</organism>
<evidence type="ECO:0000313" key="1">
    <source>
        <dbReference type="EMBL" id="MCP8939395.1"/>
    </source>
</evidence>
<keyword evidence="2" id="KW-1185">Reference proteome</keyword>
<protein>
    <submittedName>
        <fullName evidence="1">Uncharacterized protein</fullName>
    </submittedName>
</protein>
<evidence type="ECO:0000313" key="2">
    <source>
        <dbReference type="Proteomes" id="UP001205890"/>
    </source>
</evidence>
<comment type="caution">
    <text evidence="1">The sequence shown here is derived from an EMBL/GenBank/DDBJ whole genome shotgun (WGS) entry which is preliminary data.</text>
</comment>
<reference evidence="1 2" key="1">
    <citation type="submission" date="2022-07" db="EMBL/GenBank/DDBJ databases">
        <authorList>
            <person name="Li W.-J."/>
            <person name="Deng Q.-Q."/>
        </authorList>
    </citation>
    <scope>NUCLEOTIDE SEQUENCE [LARGE SCALE GENOMIC DNA]</scope>
    <source>
        <strain evidence="1 2">SYSU M60028</strain>
    </source>
</reference>
<accession>A0ABT1LF91</accession>
<sequence length="159" mass="17310">MGRPRKTLPANGLRIISDLACRGVREVEVARALGMSWHTWKRIREEDQEAKRAWEEAKAIEHDALVSSLFNMAVGAPAEYDAEGNVVRAEVKRDAWAAAFLLKARHDYRDTGAASEGGADQRVAVVVNIPAPMSPEDYAKLVRVTPMGLTGPQSGSEAA</sequence>
<name>A0ABT1LF91_9HYPH</name>
<dbReference type="RefSeq" id="WP_254742783.1">
    <property type="nucleotide sequence ID" value="NZ_JANCLU010000011.1"/>
</dbReference>
<dbReference type="EMBL" id="JANCLU010000011">
    <property type="protein sequence ID" value="MCP8939395.1"/>
    <property type="molecule type" value="Genomic_DNA"/>
</dbReference>
<dbReference type="Proteomes" id="UP001205890">
    <property type="component" value="Unassembled WGS sequence"/>
</dbReference>
<proteinExistence type="predicted"/>
<gene>
    <name evidence="1" type="ORF">NK718_12795</name>
</gene>